<comment type="caution">
    <text evidence="1">The sequence shown here is derived from an EMBL/GenBank/DDBJ whole genome shotgun (WGS) entry which is preliminary data.</text>
</comment>
<proteinExistence type="predicted"/>
<reference evidence="1" key="1">
    <citation type="submission" date="2016-10" db="EMBL/GenBank/DDBJ databases">
        <title>Sequence of Gallionella enrichment culture.</title>
        <authorList>
            <person name="Poehlein A."/>
            <person name="Muehling M."/>
            <person name="Daniel R."/>
        </authorList>
    </citation>
    <scope>NUCLEOTIDE SEQUENCE</scope>
</reference>
<name>A0A1J5RH92_9ZZZZ</name>
<dbReference type="Pfam" id="PF11154">
    <property type="entry name" value="DUF2934"/>
    <property type="match status" value="1"/>
</dbReference>
<dbReference type="AlphaFoldDB" id="A0A1J5RH92"/>
<protein>
    <recommendedName>
        <fullName evidence="2">DUF2934 domain-containing protein</fullName>
    </recommendedName>
</protein>
<dbReference type="InterPro" id="IPR021327">
    <property type="entry name" value="DUF2934"/>
</dbReference>
<evidence type="ECO:0008006" key="2">
    <source>
        <dbReference type="Google" id="ProtNLM"/>
    </source>
</evidence>
<accession>A0A1J5RH92</accession>
<sequence>MSHTVHGAKGLHKQAAIDHKAVEHFHEHVAVAAYFHAEHRGFNGGDPVADWLAAEAEINAELNKDKGTSAH</sequence>
<gene>
    <name evidence="1" type="ORF">GALL_267010</name>
</gene>
<dbReference type="EMBL" id="MLJW01000261">
    <property type="protein sequence ID" value="OIQ91367.1"/>
    <property type="molecule type" value="Genomic_DNA"/>
</dbReference>
<evidence type="ECO:0000313" key="1">
    <source>
        <dbReference type="EMBL" id="OIQ91367.1"/>
    </source>
</evidence>
<organism evidence="1">
    <name type="scientific">mine drainage metagenome</name>
    <dbReference type="NCBI Taxonomy" id="410659"/>
    <lineage>
        <taxon>unclassified sequences</taxon>
        <taxon>metagenomes</taxon>
        <taxon>ecological metagenomes</taxon>
    </lineage>
</organism>